<reference evidence="2" key="1">
    <citation type="submission" date="2017-05" db="EMBL/GenBank/DDBJ databases">
        <authorList>
            <person name="Song R."/>
            <person name="Chenine A.L."/>
            <person name="Ruprecht R.M."/>
        </authorList>
    </citation>
    <scope>NUCLEOTIDE SEQUENCE</scope>
    <source>
        <strain evidence="2">Kingella_eburonensis</strain>
    </source>
</reference>
<dbReference type="Pfam" id="PF13466">
    <property type="entry name" value="STAS_2"/>
    <property type="match status" value="1"/>
</dbReference>
<dbReference type="EMBL" id="FXUV02000015">
    <property type="protein sequence ID" value="SNB62096.1"/>
    <property type="molecule type" value="Genomic_DNA"/>
</dbReference>
<dbReference type="InterPro" id="IPR036513">
    <property type="entry name" value="STAS_dom_sf"/>
</dbReference>
<dbReference type="EMBL" id="FXUV01000013">
    <property type="protein sequence ID" value="SMQ12011.1"/>
    <property type="molecule type" value="Genomic_DNA"/>
</dbReference>
<name>A0A238TBW2_9NEIS</name>
<dbReference type="RefSeq" id="WP_032137833.1">
    <property type="nucleotide sequence ID" value="NZ_CCNJ01000066.1"/>
</dbReference>
<organism evidence="3 4">
    <name type="scientific">Kingella negevensis</name>
    <dbReference type="NCBI Taxonomy" id="1522312"/>
    <lineage>
        <taxon>Bacteria</taxon>
        <taxon>Pseudomonadati</taxon>
        <taxon>Pseudomonadota</taxon>
        <taxon>Betaproteobacteria</taxon>
        <taxon>Neisseriales</taxon>
        <taxon>Neisseriaceae</taxon>
        <taxon>Kingella</taxon>
    </lineage>
</organism>
<dbReference type="Proteomes" id="UP000215450">
    <property type="component" value="Unassembled WGS sequence"/>
</dbReference>
<protein>
    <recommendedName>
        <fullName evidence="1">MlaB-like STAS domain-containing protein</fullName>
    </recommendedName>
</protein>
<sequence>MQTLVQDNCLYLKGEVSVWTVNRQTYDTFLRQCKQPDIQSVDFSGVEKADSACISLLLAALRQGSLKIQSLPQSMRSLAELYEVEEWINA</sequence>
<reference evidence="3 4" key="2">
    <citation type="submission" date="2017-06" db="EMBL/GenBank/DDBJ databases">
        <authorList>
            <person name="Kim H.J."/>
            <person name="Triplett B.A."/>
        </authorList>
    </citation>
    <scope>NUCLEOTIDE SEQUENCE [LARGE SCALE GENOMIC DNA]</scope>
    <source>
        <strain evidence="3">Kingella_eburonensis</strain>
    </source>
</reference>
<evidence type="ECO:0000313" key="3">
    <source>
        <dbReference type="EMBL" id="SNB62096.1"/>
    </source>
</evidence>
<dbReference type="OrthoDB" id="8612870at2"/>
<evidence type="ECO:0000313" key="4">
    <source>
        <dbReference type="Proteomes" id="UP000215450"/>
    </source>
</evidence>
<feature type="domain" description="MlaB-like STAS" evidence="1">
    <location>
        <begin position="13"/>
        <end position="84"/>
    </location>
</feature>
<evidence type="ECO:0000259" key="1">
    <source>
        <dbReference type="Pfam" id="PF13466"/>
    </source>
</evidence>
<evidence type="ECO:0000313" key="2">
    <source>
        <dbReference type="EMBL" id="SMQ12011.1"/>
    </source>
</evidence>
<dbReference type="AlphaFoldDB" id="A0A238TBW2"/>
<gene>
    <name evidence="3" type="ORF">KEBURONENSIS_00978</name>
    <name evidence="2" type="ORF">KEBURONENSIS_01018</name>
</gene>
<dbReference type="InterPro" id="IPR058548">
    <property type="entry name" value="MlaB-like_STAS"/>
</dbReference>
<keyword evidence="4" id="KW-1185">Reference proteome</keyword>
<dbReference type="SUPFAM" id="SSF52091">
    <property type="entry name" value="SpoIIaa-like"/>
    <property type="match status" value="1"/>
</dbReference>
<dbReference type="STRING" id="1522312.GCA_900177895_00379"/>
<dbReference type="GeneID" id="83626660"/>
<accession>A0A238TBW2</accession>
<proteinExistence type="predicted"/>